<feature type="signal peptide" evidence="7">
    <location>
        <begin position="1"/>
        <end position="25"/>
    </location>
</feature>
<dbReference type="Pfam" id="PF06687">
    <property type="entry name" value="SUR7"/>
    <property type="match status" value="1"/>
</dbReference>
<feature type="compositionally biased region" description="Basic and acidic residues" evidence="5">
    <location>
        <begin position="239"/>
        <end position="250"/>
    </location>
</feature>
<feature type="transmembrane region" description="Helical" evidence="6">
    <location>
        <begin position="118"/>
        <end position="145"/>
    </location>
</feature>
<dbReference type="EMBL" id="BAAFGZ010000009">
    <property type="protein sequence ID" value="GAB0132044.1"/>
    <property type="molecule type" value="Genomic_DNA"/>
</dbReference>
<feature type="compositionally biased region" description="Low complexity" evidence="5">
    <location>
        <begin position="518"/>
        <end position="534"/>
    </location>
</feature>
<keyword evidence="3 6" id="KW-1133">Transmembrane helix</keyword>
<dbReference type="InterPro" id="IPR009571">
    <property type="entry name" value="SUR7/Rim9-like_fungi"/>
</dbReference>
<feature type="compositionally biased region" description="Gly residues" evidence="5">
    <location>
        <begin position="303"/>
        <end position="318"/>
    </location>
</feature>
<feature type="region of interest" description="Disordered" evidence="5">
    <location>
        <begin position="213"/>
        <end position="572"/>
    </location>
</feature>
<feature type="compositionally biased region" description="Pro residues" evidence="5">
    <location>
        <begin position="620"/>
        <end position="633"/>
    </location>
</feature>
<dbReference type="Proteomes" id="UP001562357">
    <property type="component" value="Unassembled WGS sequence"/>
</dbReference>
<evidence type="ECO:0000256" key="6">
    <source>
        <dbReference type="SAM" id="Phobius"/>
    </source>
</evidence>
<comment type="caution">
    <text evidence="8">The sequence shown here is derived from an EMBL/GenBank/DDBJ whole genome shotgun (WGS) entry which is preliminary data.</text>
</comment>
<feature type="transmembrane region" description="Helical" evidence="6">
    <location>
        <begin position="151"/>
        <end position="172"/>
    </location>
</feature>
<comment type="subcellular location">
    <subcellularLocation>
        <location evidence="1">Membrane</location>
        <topology evidence="1">Multi-pass membrane protein</topology>
    </subcellularLocation>
</comment>
<accession>A0ABQ0CF23</accession>
<protein>
    <recommendedName>
        <fullName evidence="10">Pali-domain-containing protein</fullName>
    </recommendedName>
</protein>
<evidence type="ECO:0000256" key="2">
    <source>
        <dbReference type="ARBA" id="ARBA00022692"/>
    </source>
</evidence>
<feature type="region of interest" description="Disordered" evidence="5">
    <location>
        <begin position="595"/>
        <end position="639"/>
    </location>
</feature>
<organism evidence="8 9">
    <name type="scientific">Epichloe bromicola</name>
    <dbReference type="NCBI Taxonomy" id="79588"/>
    <lineage>
        <taxon>Eukaryota</taxon>
        <taxon>Fungi</taxon>
        <taxon>Dikarya</taxon>
        <taxon>Ascomycota</taxon>
        <taxon>Pezizomycotina</taxon>
        <taxon>Sordariomycetes</taxon>
        <taxon>Hypocreomycetidae</taxon>
        <taxon>Hypocreales</taxon>
        <taxon>Clavicipitaceae</taxon>
        <taxon>Epichloe</taxon>
    </lineage>
</organism>
<feature type="compositionally biased region" description="Low complexity" evidence="5">
    <location>
        <begin position="408"/>
        <end position="425"/>
    </location>
</feature>
<sequence>MLRPATPLSVLLFAAFIMLLLSVISIPITKFVPLGENKNVKYGVFGYCQGDNCSKIGLGYPSGGVLSDETQQFDLPSSVRHTLSAILVIHPVAALLTLIMFCLAVAAHMHSSSHSARFLLVVFIFTLLTFLVCLAAFVIDVLLFIPHMAWGSYMVLASTIILAVCAIATCGLRRSVVGRKARQKRIAENAEMSGENYFNREGQFKPAPVMADRPIVPGVSGGNPGDRDNLPTFATFDSQGKDDQVSDERIPLTQRSPVEKPIDPARMGDAANLAASGRSPPRDRYGNPQHGAPGTFGSQPNGRGRGGNQRGGQGGPYVRGGFDAYGAAGRGRGGARGGYGPPPARGGPRGRGGYGPSPRGAFGPGGMRGGRGPPPVAAYGNAAPGQYDRRPSEEEYMQYGQPQHAQTSSDRGWNDNNNNGSAADAYDLPRAESPPPLPGLAMGGGPAIEMDAAPLAPPNSFGHHNQLRDSDADVVGMVGLQQDRAMVGGGRDTVLSEGSRYSTDEQYTPPRAAWNQDSGRNSPRAASPARSFRPAPEHSSPNMPVARMGPRSDYYEDIDPRFDGGPPPQTGHGGPMLHAPLNEPLYEDVHAVVGGARSPAESERSNFTSISQRGVNPRWEPQPPMPNQGPPTRRPVQMKQQRQDVLLNNNPDFQLPGARGQGPNRGILGMIPGSAYPTGAI</sequence>
<keyword evidence="7" id="KW-0732">Signal</keyword>
<name>A0ABQ0CF23_9HYPO</name>
<evidence type="ECO:0000256" key="3">
    <source>
        <dbReference type="ARBA" id="ARBA00022989"/>
    </source>
</evidence>
<evidence type="ECO:0000256" key="1">
    <source>
        <dbReference type="ARBA" id="ARBA00004141"/>
    </source>
</evidence>
<feature type="compositionally biased region" description="Polar residues" evidence="5">
    <location>
        <begin position="605"/>
        <end position="614"/>
    </location>
</feature>
<evidence type="ECO:0000313" key="9">
    <source>
        <dbReference type="Proteomes" id="UP001562357"/>
    </source>
</evidence>
<keyword evidence="9" id="KW-1185">Reference proteome</keyword>
<dbReference type="PANTHER" id="PTHR28013">
    <property type="entry name" value="PROTEIN DCV1-RELATED"/>
    <property type="match status" value="1"/>
</dbReference>
<proteinExistence type="predicted"/>
<feature type="transmembrane region" description="Helical" evidence="6">
    <location>
        <begin position="83"/>
        <end position="106"/>
    </location>
</feature>
<keyword evidence="2 6" id="KW-0812">Transmembrane</keyword>
<evidence type="ECO:0000313" key="8">
    <source>
        <dbReference type="EMBL" id="GAB0132044.1"/>
    </source>
</evidence>
<keyword evidence="4 6" id="KW-0472">Membrane</keyword>
<gene>
    <name evidence="8" type="primary">g494</name>
    <name evidence="8" type="ORF">EsDP_00000494</name>
</gene>
<reference evidence="9" key="1">
    <citation type="submission" date="2024-06" db="EMBL/GenBank/DDBJ databases">
        <title>Draft Genome Sequences of Epichloe bromicola Strains Isolated from Elymus ciliaris.</title>
        <authorList>
            <consortium name="Epichloe bromicola genome sequencing consortium"/>
            <person name="Miura A."/>
            <person name="Imano S."/>
            <person name="Ashida A."/>
            <person name="Sato I."/>
            <person name="Chiba S."/>
            <person name="Tanaka A."/>
            <person name="Camagna M."/>
            <person name="Takemoto D."/>
        </authorList>
    </citation>
    <scope>NUCLEOTIDE SEQUENCE [LARGE SCALE GENOMIC DNA]</scope>
    <source>
        <strain evidence="9">DP</strain>
    </source>
</reference>
<feature type="compositionally biased region" description="Gly residues" evidence="5">
    <location>
        <begin position="328"/>
        <end position="339"/>
    </location>
</feature>
<evidence type="ECO:0000256" key="4">
    <source>
        <dbReference type="ARBA" id="ARBA00023136"/>
    </source>
</evidence>
<evidence type="ECO:0000256" key="5">
    <source>
        <dbReference type="SAM" id="MobiDB-lite"/>
    </source>
</evidence>
<feature type="chain" id="PRO_5046421557" description="Pali-domain-containing protein" evidence="7">
    <location>
        <begin position="26"/>
        <end position="681"/>
    </location>
</feature>
<evidence type="ECO:0008006" key="10">
    <source>
        <dbReference type="Google" id="ProtNLM"/>
    </source>
</evidence>
<feature type="compositionally biased region" description="Gly residues" evidence="5">
    <location>
        <begin position="362"/>
        <end position="371"/>
    </location>
</feature>
<dbReference type="InterPro" id="IPR051380">
    <property type="entry name" value="pH-response_reg_palI/RIM9"/>
</dbReference>
<evidence type="ECO:0000256" key="7">
    <source>
        <dbReference type="SAM" id="SignalP"/>
    </source>
</evidence>
<dbReference type="PANTHER" id="PTHR28013:SF3">
    <property type="entry name" value="PROTEIN DCV1-RELATED"/>
    <property type="match status" value="1"/>
</dbReference>